<name>A0A9P0EBJ2_NEZVI</name>
<protein>
    <recommendedName>
        <fullName evidence="3">Transposase Tc1-like domain-containing protein</fullName>
    </recommendedName>
</protein>
<dbReference type="EMBL" id="OV725078">
    <property type="protein sequence ID" value="CAH1394355.1"/>
    <property type="molecule type" value="Genomic_DNA"/>
</dbReference>
<gene>
    <name evidence="1" type="ORF">NEZAVI_LOCUS4874</name>
</gene>
<dbReference type="OrthoDB" id="4843387at2759"/>
<dbReference type="Gene3D" id="3.30.420.10">
    <property type="entry name" value="Ribonuclease H-like superfamily/Ribonuclease H"/>
    <property type="match status" value="1"/>
</dbReference>
<proteinExistence type="predicted"/>
<keyword evidence="2" id="KW-1185">Reference proteome</keyword>
<accession>A0A9P0EBJ2</accession>
<evidence type="ECO:0000313" key="2">
    <source>
        <dbReference type="Proteomes" id="UP001152798"/>
    </source>
</evidence>
<sequence>MEFRYEENDREVSPPDSKEAEEMKTLYSVDISARVVRRRLIEKCLKEAWLSEANCKKRLNWAKFHQNWSAQYWAKAGFGLMKATLRFLEFLVPLSQEGGEAFYPDCVFSTVKHGGKNIMIWGCMGASVDG</sequence>
<evidence type="ECO:0008006" key="3">
    <source>
        <dbReference type="Google" id="ProtNLM"/>
    </source>
</evidence>
<reference evidence="1" key="1">
    <citation type="submission" date="2022-01" db="EMBL/GenBank/DDBJ databases">
        <authorList>
            <person name="King R."/>
        </authorList>
    </citation>
    <scope>NUCLEOTIDE SEQUENCE</scope>
</reference>
<dbReference type="AlphaFoldDB" id="A0A9P0EBJ2"/>
<dbReference type="InterPro" id="IPR036397">
    <property type="entry name" value="RNaseH_sf"/>
</dbReference>
<evidence type="ECO:0000313" key="1">
    <source>
        <dbReference type="EMBL" id="CAH1394355.1"/>
    </source>
</evidence>
<dbReference type="Proteomes" id="UP001152798">
    <property type="component" value="Chromosome 2"/>
</dbReference>
<dbReference type="GO" id="GO:0003676">
    <property type="term" value="F:nucleic acid binding"/>
    <property type="evidence" value="ECO:0007669"/>
    <property type="project" value="InterPro"/>
</dbReference>
<organism evidence="1 2">
    <name type="scientific">Nezara viridula</name>
    <name type="common">Southern green stink bug</name>
    <name type="synonym">Cimex viridulus</name>
    <dbReference type="NCBI Taxonomy" id="85310"/>
    <lineage>
        <taxon>Eukaryota</taxon>
        <taxon>Metazoa</taxon>
        <taxon>Ecdysozoa</taxon>
        <taxon>Arthropoda</taxon>
        <taxon>Hexapoda</taxon>
        <taxon>Insecta</taxon>
        <taxon>Pterygota</taxon>
        <taxon>Neoptera</taxon>
        <taxon>Paraneoptera</taxon>
        <taxon>Hemiptera</taxon>
        <taxon>Heteroptera</taxon>
        <taxon>Panheteroptera</taxon>
        <taxon>Pentatomomorpha</taxon>
        <taxon>Pentatomoidea</taxon>
        <taxon>Pentatomidae</taxon>
        <taxon>Pentatominae</taxon>
        <taxon>Nezara</taxon>
    </lineage>
</organism>